<reference evidence="10 11" key="1">
    <citation type="submission" date="2016-10" db="EMBL/GenBank/DDBJ databases">
        <authorList>
            <person name="de Groot N.N."/>
        </authorList>
    </citation>
    <scope>NUCLEOTIDE SEQUENCE [LARGE SCALE GENOMIC DNA]</scope>
    <source>
        <strain evidence="10 11">B7-7</strain>
    </source>
</reference>
<dbReference type="PANTHER" id="PTHR30295">
    <property type="entry name" value="BACTERIOFERRITIN"/>
    <property type="match status" value="1"/>
</dbReference>
<dbReference type="GO" id="GO:0020037">
    <property type="term" value="F:heme binding"/>
    <property type="evidence" value="ECO:0007669"/>
    <property type="project" value="TreeGrafter"/>
</dbReference>
<evidence type="ECO:0000256" key="8">
    <source>
        <dbReference type="ARBA" id="ARBA00036243"/>
    </source>
</evidence>
<evidence type="ECO:0000313" key="10">
    <source>
        <dbReference type="EMBL" id="SEQ27928.1"/>
    </source>
</evidence>
<dbReference type="InterPro" id="IPR008331">
    <property type="entry name" value="Ferritin_DPS_dom"/>
</dbReference>
<evidence type="ECO:0000256" key="6">
    <source>
        <dbReference type="ARBA" id="ARBA00022723"/>
    </source>
</evidence>
<dbReference type="OrthoDB" id="9800505at2"/>
<evidence type="ECO:0000256" key="3">
    <source>
        <dbReference type="ARBA" id="ARBA00013107"/>
    </source>
</evidence>
<proteinExistence type="inferred from homology"/>
<dbReference type="STRING" id="867345.SAMN05421693_12257"/>
<dbReference type="RefSeq" id="WP_090208141.1">
    <property type="nucleotide sequence ID" value="NZ_FOFO01000022.1"/>
</dbReference>
<dbReference type="GO" id="GO:0006879">
    <property type="term" value="P:intracellular iron ion homeostasis"/>
    <property type="evidence" value="ECO:0007669"/>
    <property type="project" value="UniProtKB-KW"/>
</dbReference>
<dbReference type="GO" id="GO:0005829">
    <property type="term" value="C:cytosol"/>
    <property type="evidence" value="ECO:0007669"/>
    <property type="project" value="TreeGrafter"/>
</dbReference>
<dbReference type="InterPro" id="IPR009078">
    <property type="entry name" value="Ferritin-like_SF"/>
</dbReference>
<sequence>MMRRPVPSGRIHPRIPGYLGRALSLEFSAVQQYMTQASLVEAWGLPEAAARLRREMVEEMHHADRLTQRMLALGFAPAASQLRPARAGAHLVALLREDLRLEQEIIALYQEAVLSCRRLGDAAHEDFFAALLDEEVNGCRGLEQWLASLTQPRHHDFGDRVYF</sequence>
<dbReference type="Pfam" id="PF00210">
    <property type="entry name" value="Ferritin"/>
    <property type="match status" value="1"/>
</dbReference>
<protein>
    <recommendedName>
        <fullName evidence="3">ferroxidase</fullName>
        <ecNumber evidence="3">1.16.3.1</ecNumber>
    </recommendedName>
</protein>
<dbReference type="PROSITE" id="PS50905">
    <property type="entry name" value="FERRITIN_LIKE"/>
    <property type="match status" value="1"/>
</dbReference>
<keyword evidence="5" id="KW-0349">Heme</keyword>
<dbReference type="InterPro" id="IPR002024">
    <property type="entry name" value="Bacterioferritin"/>
</dbReference>
<dbReference type="GO" id="GO:0004322">
    <property type="term" value="F:ferroxidase activity"/>
    <property type="evidence" value="ECO:0007669"/>
    <property type="project" value="UniProtKB-EC"/>
</dbReference>
<dbReference type="EMBL" id="FOFO01000022">
    <property type="protein sequence ID" value="SEQ27928.1"/>
    <property type="molecule type" value="Genomic_DNA"/>
</dbReference>
<keyword evidence="4" id="KW-0409">Iron storage</keyword>
<dbReference type="InterPro" id="IPR012347">
    <property type="entry name" value="Ferritin-like"/>
</dbReference>
<dbReference type="GO" id="GO:0008199">
    <property type="term" value="F:ferric iron binding"/>
    <property type="evidence" value="ECO:0007669"/>
    <property type="project" value="InterPro"/>
</dbReference>
<evidence type="ECO:0000259" key="9">
    <source>
        <dbReference type="PROSITE" id="PS50905"/>
    </source>
</evidence>
<name>A0A1H9ESE0_9GAMM</name>
<dbReference type="Proteomes" id="UP000199496">
    <property type="component" value="Unassembled WGS sequence"/>
</dbReference>
<feature type="domain" description="Ferritin-like diiron" evidence="9">
    <location>
        <begin position="9"/>
        <end position="153"/>
    </location>
</feature>
<dbReference type="AlphaFoldDB" id="A0A1H9ESE0"/>
<keyword evidence="7" id="KW-0408">Iron</keyword>
<comment type="similarity">
    <text evidence="2">Belongs to the bacterioferritin family.</text>
</comment>
<dbReference type="InterPro" id="IPR009040">
    <property type="entry name" value="Ferritin-like_diiron"/>
</dbReference>
<gene>
    <name evidence="10" type="ORF">SAMN05421693_12257</name>
</gene>
<organism evidence="10 11">
    <name type="scientific">Ectothiorhodospira magna</name>
    <dbReference type="NCBI Taxonomy" id="867345"/>
    <lineage>
        <taxon>Bacteria</taxon>
        <taxon>Pseudomonadati</taxon>
        <taxon>Pseudomonadota</taxon>
        <taxon>Gammaproteobacteria</taxon>
        <taxon>Chromatiales</taxon>
        <taxon>Ectothiorhodospiraceae</taxon>
        <taxon>Ectothiorhodospira</taxon>
    </lineage>
</organism>
<keyword evidence="11" id="KW-1185">Reference proteome</keyword>
<evidence type="ECO:0000256" key="5">
    <source>
        <dbReference type="ARBA" id="ARBA00022617"/>
    </source>
</evidence>
<dbReference type="PANTHER" id="PTHR30295:SF0">
    <property type="entry name" value="BACTERIOFERRITIN"/>
    <property type="match status" value="1"/>
</dbReference>
<comment type="catalytic activity">
    <reaction evidence="8">
        <text>Fe(2+)(in) = Fe(2+)(out)</text>
        <dbReference type="Rhea" id="RHEA:28486"/>
        <dbReference type="ChEBI" id="CHEBI:29033"/>
    </reaction>
</comment>
<comment type="cofactor">
    <cofactor evidence="1">
        <name>heme b</name>
        <dbReference type="ChEBI" id="CHEBI:60344"/>
    </cofactor>
</comment>
<dbReference type="Gene3D" id="1.20.1260.10">
    <property type="match status" value="1"/>
</dbReference>
<evidence type="ECO:0000256" key="4">
    <source>
        <dbReference type="ARBA" id="ARBA00022434"/>
    </source>
</evidence>
<evidence type="ECO:0000313" key="11">
    <source>
        <dbReference type="Proteomes" id="UP000199496"/>
    </source>
</evidence>
<evidence type="ECO:0000256" key="7">
    <source>
        <dbReference type="ARBA" id="ARBA00023004"/>
    </source>
</evidence>
<evidence type="ECO:0000256" key="1">
    <source>
        <dbReference type="ARBA" id="ARBA00001970"/>
    </source>
</evidence>
<dbReference type="EC" id="1.16.3.1" evidence="3"/>
<dbReference type="SUPFAM" id="SSF47240">
    <property type="entry name" value="Ferritin-like"/>
    <property type="match status" value="1"/>
</dbReference>
<dbReference type="PRINTS" id="PR00601">
    <property type="entry name" value="BACFERRITIN"/>
</dbReference>
<keyword evidence="6" id="KW-0479">Metal-binding</keyword>
<dbReference type="GO" id="GO:0006826">
    <property type="term" value="P:iron ion transport"/>
    <property type="evidence" value="ECO:0007669"/>
    <property type="project" value="InterPro"/>
</dbReference>
<accession>A0A1H9ESE0</accession>
<evidence type="ECO:0000256" key="2">
    <source>
        <dbReference type="ARBA" id="ARBA00008093"/>
    </source>
</evidence>